<dbReference type="EMBL" id="CAEZYY010000027">
    <property type="protein sequence ID" value="CAB4762669.1"/>
    <property type="molecule type" value="Genomic_DNA"/>
</dbReference>
<dbReference type="SUPFAM" id="SSF101898">
    <property type="entry name" value="NHL repeat"/>
    <property type="match status" value="1"/>
</dbReference>
<dbReference type="InterPro" id="IPR048031">
    <property type="entry name" value="ScyD/ScyE-like"/>
</dbReference>
<proteinExistence type="predicted"/>
<name>A0A6J6RJW1_9ZZZZ</name>
<reference evidence="1" key="1">
    <citation type="submission" date="2020-05" db="EMBL/GenBank/DDBJ databases">
        <authorList>
            <person name="Chiriac C."/>
            <person name="Salcher M."/>
            <person name="Ghai R."/>
            <person name="Kavagutti S V."/>
        </authorList>
    </citation>
    <scope>NUCLEOTIDE SEQUENCE</scope>
</reference>
<evidence type="ECO:0000313" key="1">
    <source>
        <dbReference type="EMBL" id="CAB4723579.1"/>
    </source>
</evidence>
<evidence type="ECO:0000313" key="2">
    <source>
        <dbReference type="EMBL" id="CAB4762669.1"/>
    </source>
</evidence>
<organism evidence="1">
    <name type="scientific">freshwater metagenome</name>
    <dbReference type="NCBI Taxonomy" id="449393"/>
    <lineage>
        <taxon>unclassified sequences</taxon>
        <taxon>metagenomes</taxon>
        <taxon>ecological metagenomes</taxon>
    </lineage>
</organism>
<evidence type="ECO:0000313" key="3">
    <source>
        <dbReference type="EMBL" id="CAB5057408.1"/>
    </source>
</evidence>
<dbReference type="AlphaFoldDB" id="A0A6J6RJW1"/>
<protein>
    <submittedName>
        <fullName evidence="1">Unannotated protein</fullName>
    </submittedName>
</protein>
<gene>
    <name evidence="1" type="ORF">UFOPK2602_01912</name>
    <name evidence="2" type="ORF">UFOPK2806_01784</name>
    <name evidence="3" type="ORF">UFOPK4306_00694</name>
</gene>
<dbReference type="EMBL" id="CAEZXX010000164">
    <property type="protein sequence ID" value="CAB4723579.1"/>
    <property type="molecule type" value="Genomic_DNA"/>
</dbReference>
<sequence length="384" mass="39891">MDRLDSLPVAGESGRSYEVVAWGLNSPRGLAVGANGDVYVSEAGSLGEDCVNPKDGPCFGFTSAIQRYTGLGTATSSRETLASGIVSMAMLRPEGPEVLGVAGIDLTDEGELVGIMMFSDPGIRSRFTATNPPYVPAAGLDAAITGYAGRLISVGDSGPMRVLADVGGESYAWTTKNKDQSWAPDGQFPDSNPYGVLADTEGRIWVADAGANTIVLVQEQGGKYTQKLVAYIPNPVTGSDAVPTCLARQGDWMYIGTLDFAGNFGGAEPASIVFRINVNATDPFTAAEVWAGGFDPITGCAIINGSLYVSEWATKATKYEFGAVVRIPIKSDGSAGTRRVIADDLVQPADIAALGNRILVVNHSISPAGSGPGEPGGQIVRLFG</sequence>
<accession>A0A6J6RJW1</accession>
<dbReference type="EMBL" id="CAFBQP010000020">
    <property type="protein sequence ID" value="CAB5057408.1"/>
    <property type="molecule type" value="Genomic_DNA"/>
</dbReference>
<dbReference type="NCBIfam" id="NF033206">
    <property type="entry name" value="ScyE_fam"/>
    <property type="match status" value="1"/>
</dbReference>